<dbReference type="Proteomes" id="UP000654918">
    <property type="component" value="Unassembled WGS sequence"/>
</dbReference>
<dbReference type="InterPro" id="IPR036864">
    <property type="entry name" value="Zn2-C6_fun-type_DNA-bd_sf"/>
</dbReference>
<dbReference type="CDD" id="cd12148">
    <property type="entry name" value="fungal_TF_MHR"/>
    <property type="match status" value="1"/>
</dbReference>
<dbReference type="SMART" id="SM00066">
    <property type="entry name" value="GAL4"/>
    <property type="match status" value="2"/>
</dbReference>
<dbReference type="GO" id="GO:0000981">
    <property type="term" value="F:DNA-binding transcription factor activity, RNA polymerase II-specific"/>
    <property type="evidence" value="ECO:0007669"/>
    <property type="project" value="InterPro"/>
</dbReference>
<feature type="region of interest" description="Disordered" evidence="6">
    <location>
        <begin position="163"/>
        <end position="212"/>
    </location>
</feature>
<keyword evidence="2" id="KW-0479">Metal-binding</keyword>
<comment type="caution">
    <text evidence="8">The sequence shown here is derived from an EMBL/GenBank/DDBJ whole genome shotgun (WGS) entry which is preliminary data.</text>
</comment>
<proteinExistence type="predicted"/>
<keyword evidence="5" id="KW-0539">Nucleus</keyword>
<evidence type="ECO:0000256" key="5">
    <source>
        <dbReference type="ARBA" id="ARBA00023242"/>
    </source>
</evidence>
<evidence type="ECO:0000256" key="2">
    <source>
        <dbReference type="ARBA" id="ARBA00022723"/>
    </source>
</evidence>
<dbReference type="GO" id="GO:0005634">
    <property type="term" value="C:nucleus"/>
    <property type="evidence" value="ECO:0007669"/>
    <property type="project" value="UniProtKB-SubCell"/>
</dbReference>
<sequence length="783" mass="86299">TVQEHWKLPRDPQQQRLDHLPTSNLRQVALEYLMSATAPNQGQYPASAKNSFRIANNRSIACFVCRFRKIRCDGASPRCKACGQLGVQCPGYDATSENVSRKGLRPLVENVYREAGLERRESGSCRACARSKSRCSKTLPACARCVSRDVQCVYSSGGSKVPVDGRVQPVRERSSQREAQGEVEARHRQPSNVDRSSSSPGNGSHTWLSDAGELPKDPVHLRTLVETYFARIHPLRCLGFLYKPAWIDSARRGSFVVDHGEALVLVVCAFGARCISLASNRPRGPAALPGSQWANRALDLVLADVRKPTRGNLMAILLLCQYFLYSGSHATAFQLVGMSERLARLLRLDVSGDHTLDQQLGETAVEKEANVRMVWSSYALDSIMASGVAENTCWHQLPRVALPVAENDFIAQARPPSTHLYPAETLLLGGTSTISDMSPRAHFVYIAHLRKRCLTQTLPSEALYTPGSEFSRLIHELDLWFASLPPHLMMNYSPVSVYALQDMDLLSATLALHMSYHVAVVGLTRIFVPGFAFPLSTACKDVPPEFAKQCQRRCRYHADEITKLIDQAFQHAPEVFDDLICHMAAFEASKVQIVHTAVFENTENSRAELRSMLETNMHLMDITALDSKLLHRRTLFDFLRHLNLGDIARDLDGKLGINLASTNDTALNMGAVEPPPAFYLSTIAPFRTALSEVQAVKSQTATPAESSNREHSTRILPPPISTIATGSPKQTGGEGIAVSHQEPATSSGGGLSPFGAPNYDDDLTELLMWDCIDLDSWPDPGNF</sequence>
<dbReference type="PROSITE" id="PS00463">
    <property type="entry name" value="ZN2_CY6_FUNGAL_1"/>
    <property type="match status" value="2"/>
</dbReference>
<dbReference type="SUPFAM" id="SSF57701">
    <property type="entry name" value="Zn2/Cys6 DNA-binding domain"/>
    <property type="match status" value="2"/>
</dbReference>
<name>A0A8H6JJ98_9PEZI</name>
<evidence type="ECO:0000313" key="9">
    <source>
        <dbReference type="Proteomes" id="UP000654918"/>
    </source>
</evidence>
<keyword evidence="9" id="KW-1185">Reference proteome</keyword>
<dbReference type="PROSITE" id="PS50048">
    <property type="entry name" value="ZN2_CY6_FUNGAL_2"/>
    <property type="match status" value="2"/>
</dbReference>
<evidence type="ECO:0000256" key="3">
    <source>
        <dbReference type="ARBA" id="ARBA00023015"/>
    </source>
</evidence>
<keyword evidence="4" id="KW-0804">Transcription</keyword>
<feature type="domain" description="Zn(2)-C6 fungal-type" evidence="7">
    <location>
        <begin position="124"/>
        <end position="154"/>
    </location>
</feature>
<evidence type="ECO:0000313" key="8">
    <source>
        <dbReference type="EMBL" id="KAF6814229.1"/>
    </source>
</evidence>
<feature type="compositionally biased region" description="Polar residues" evidence="6">
    <location>
        <begin position="190"/>
        <end position="207"/>
    </location>
</feature>
<evidence type="ECO:0000256" key="6">
    <source>
        <dbReference type="SAM" id="MobiDB-lite"/>
    </source>
</evidence>
<dbReference type="InterPro" id="IPR001138">
    <property type="entry name" value="Zn2Cys6_DnaBD"/>
</dbReference>
<feature type="non-terminal residue" evidence="8">
    <location>
        <position position="783"/>
    </location>
</feature>
<dbReference type="Gene3D" id="4.10.240.10">
    <property type="entry name" value="Zn(2)-C6 fungal-type DNA-binding domain"/>
    <property type="match status" value="2"/>
</dbReference>
<dbReference type="EMBL" id="WIGO01000385">
    <property type="protein sequence ID" value="KAF6814229.1"/>
    <property type="molecule type" value="Genomic_DNA"/>
</dbReference>
<accession>A0A8H6JJ98</accession>
<comment type="subcellular location">
    <subcellularLocation>
        <location evidence="1">Nucleus</location>
    </subcellularLocation>
</comment>
<evidence type="ECO:0000256" key="4">
    <source>
        <dbReference type="ARBA" id="ARBA00023163"/>
    </source>
</evidence>
<organism evidence="8 9">
    <name type="scientific">Colletotrichum plurivorum</name>
    <dbReference type="NCBI Taxonomy" id="2175906"/>
    <lineage>
        <taxon>Eukaryota</taxon>
        <taxon>Fungi</taxon>
        <taxon>Dikarya</taxon>
        <taxon>Ascomycota</taxon>
        <taxon>Pezizomycotina</taxon>
        <taxon>Sordariomycetes</taxon>
        <taxon>Hypocreomycetidae</taxon>
        <taxon>Glomerellales</taxon>
        <taxon>Glomerellaceae</taxon>
        <taxon>Colletotrichum</taxon>
        <taxon>Colletotrichum orchidearum species complex</taxon>
    </lineage>
</organism>
<dbReference type="Pfam" id="PF00172">
    <property type="entry name" value="Zn_clus"/>
    <property type="match status" value="2"/>
</dbReference>
<dbReference type="PANTHER" id="PTHR47338:SF7">
    <property type="entry name" value="ZN(II)2CYS6 TRANSCRIPTION FACTOR (EUROFUNG)"/>
    <property type="match status" value="1"/>
</dbReference>
<evidence type="ECO:0000256" key="1">
    <source>
        <dbReference type="ARBA" id="ARBA00004123"/>
    </source>
</evidence>
<gene>
    <name evidence="8" type="ORF">CPLU01_14452</name>
</gene>
<dbReference type="AlphaFoldDB" id="A0A8H6JJ98"/>
<dbReference type="InterPro" id="IPR050815">
    <property type="entry name" value="TF_fung"/>
</dbReference>
<dbReference type="GO" id="GO:0006351">
    <property type="term" value="P:DNA-templated transcription"/>
    <property type="evidence" value="ECO:0007669"/>
    <property type="project" value="InterPro"/>
</dbReference>
<feature type="region of interest" description="Disordered" evidence="6">
    <location>
        <begin position="698"/>
        <end position="753"/>
    </location>
</feature>
<reference evidence="8" key="1">
    <citation type="journal article" date="2020" name="Phytopathology">
        <title>Genome Sequence Resources of Colletotrichum truncatum, C. plurivorum, C. musicola, and C. sojae: Four Species Pathogenic to Soybean (Glycine max).</title>
        <authorList>
            <person name="Rogerio F."/>
            <person name="Boufleur T.R."/>
            <person name="Ciampi-Guillardi M."/>
            <person name="Sukno S.A."/>
            <person name="Thon M.R."/>
            <person name="Massola Junior N.S."/>
            <person name="Baroncelli R."/>
        </authorList>
    </citation>
    <scope>NUCLEOTIDE SEQUENCE</scope>
    <source>
        <strain evidence="8">LFN00145</strain>
    </source>
</reference>
<evidence type="ECO:0000259" key="7">
    <source>
        <dbReference type="PROSITE" id="PS50048"/>
    </source>
</evidence>
<dbReference type="GO" id="GO:0003677">
    <property type="term" value="F:DNA binding"/>
    <property type="evidence" value="ECO:0007669"/>
    <property type="project" value="InterPro"/>
</dbReference>
<feature type="domain" description="Zn(2)-C6 fungal-type" evidence="7">
    <location>
        <begin position="61"/>
        <end position="89"/>
    </location>
</feature>
<protein>
    <submittedName>
        <fullName evidence="8">Nitrate assimilation regulatory protein nira-like protein</fullName>
    </submittedName>
</protein>
<dbReference type="PANTHER" id="PTHR47338">
    <property type="entry name" value="ZN(II)2CYS6 TRANSCRIPTION FACTOR (EUROFUNG)-RELATED"/>
    <property type="match status" value="1"/>
</dbReference>
<dbReference type="GO" id="GO:0008270">
    <property type="term" value="F:zinc ion binding"/>
    <property type="evidence" value="ECO:0007669"/>
    <property type="project" value="InterPro"/>
</dbReference>
<keyword evidence="3" id="KW-0805">Transcription regulation</keyword>
<dbReference type="CDD" id="cd00067">
    <property type="entry name" value="GAL4"/>
    <property type="match status" value="2"/>
</dbReference>
<feature type="compositionally biased region" description="Basic and acidic residues" evidence="6">
    <location>
        <begin position="169"/>
        <end position="187"/>
    </location>
</feature>